<dbReference type="InterPro" id="IPR000276">
    <property type="entry name" value="GPCR_Rhodpsn"/>
</dbReference>
<dbReference type="AlphaFoldDB" id="A0AA35SXQ0"/>
<evidence type="ECO:0000259" key="10">
    <source>
        <dbReference type="PROSITE" id="PS50262"/>
    </source>
</evidence>
<keyword evidence="12" id="KW-1185">Reference proteome</keyword>
<evidence type="ECO:0000256" key="1">
    <source>
        <dbReference type="ARBA" id="ARBA00004141"/>
    </source>
</evidence>
<comment type="subcellular location">
    <subcellularLocation>
        <location evidence="1">Membrane</location>
        <topology evidence="1">Multi-pass membrane protein</topology>
    </subcellularLocation>
</comment>
<evidence type="ECO:0000313" key="12">
    <source>
        <dbReference type="Proteomes" id="UP001174909"/>
    </source>
</evidence>
<keyword evidence="5 9" id="KW-0472">Membrane</keyword>
<dbReference type="CDD" id="cd00637">
    <property type="entry name" value="7tm_classA_rhodopsin-like"/>
    <property type="match status" value="1"/>
</dbReference>
<dbReference type="GO" id="GO:0016020">
    <property type="term" value="C:membrane"/>
    <property type="evidence" value="ECO:0007669"/>
    <property type="project" value="UniProtKB-SubCell"/>
</dbReference>
<accession>A0AA35SXQ0</accession>
<evidence type="ECO:0000256" key="5">
    <source>
        <dbReference type="ARBA" id="ARBA00023136"/>
    </source>
</evidence>
<comment type="similarity">
    <text evidence="8">Belongs to the G-protein coupled receptor 1 family.</text>
</comment>
<evidence type="ECO:0000256" key="3">
    <source>
        <dbReference type="ARBA" id="ARBA00022989"/>
    </source>
</evidence>
<evidence type="ECO:0000256" key="7">
    <source>
        <dbReference type="ARBA" id="ARBA00023224"/>
    </source>
</evidence>
<keyword evidence="3 9" id="KW-1133">Transmembrane helix</keyword>
<keyword evidence="4 8" id="KW-0297">G-protein coupled receptor</keyword>
<feature type="transmembrane region" description="Helical" evidence="9">
    <location>
        <begin position="77"/>
        <end position="108"/>
    </location>
</feature>
<feature type="transmembrane region" description="Helical" evidence="9">
    <location>
        <begin position="265"/>
        <end position="288"/>
    </location>
</feature>
<dbReference type="InterPro" id="IPR017452">
    <property type="entry name" value="GPCR_Rhodpsn_7TM"/>
</dbReference>
<organism evidence="11 12">
    <name type="scientific">Geodia barretti</name>
    <name type="common">Barrett's horny sponge</name>
    <dbReference type="NCBI Taxonomy" id="519541"/>
    <lineage>
        <taxon>Eukaryota</taxon>
        <taxon>Metazoa</taxon>
        <taxon>Porifera</taxon>
        <taxon>Demospongiae</taxon>
        <taxon>Heteroscleromorpha</taxon>
        <taxon>Tetractinellida</taxon>
        <taxon>Astrophorina</taxon>
        <taxon>Geodiidae</taxon>
        <taxon>Geodia</taxon>
    </lineage>
</organism>
<dbReference type="Gene3D" id="1.20.1070.10">
    <property type="entry name" value="Rhodopsin 7-helix transmembrane proteins"/>
    <property type="match status" value="1"/>
</dbReference>
<feature type="transmembrane region" description="Helical" evidence="9">
    <location>
        <begin position="120"/>
        <end position="142"/>
    </location>
</feature>
<evidence type="ECO:0000313" key="11">
    <source>
        <dbReference type="EMBL" id="CAI8038040.1"/>
    </source>
</evidence>
<keyword evidence="2 8" id="KW-0812">Transmembrane</keyword>
<dbReference type="PROSITE" id="PS00237">
    <property type="entry name" value="G_PROTEIN_RECEP_F1_1"/>
    <property type="match status" value="1"/>
</dbReference>
<comment type="caution">
    <text evidence="11">The sequence shown here is derived from an EMBL/GenBank/DDBJ whole genome shotgun (WGS) entry which is preliminary data.</text>
</comment>
<reference evidence="11" key="1">
    <citation type="submission" date="2023-03" db="EMBL/GenBank/DDBJ databases">
        <authorList>
            <person name="Steffen K."/>
            <person name="Cardenas P."/>
        </authorList>
    </citation>
    <scope>NUCLEOTIDE SEQUENCE</scope>
</reference>
<keyword evidence="6 8" id="KW-0675">Receptor</keyword>
<evidence type="ECO:0000256" key="2">
    <source>
        <dbReference type="ARBA" id="ARBA00022692"/>
    </source>
</evidence>
<dbReference type="SUPFAM" id="SSF81321">
    <property type="entry name" value="Family A G protein-coupled receptor-like"/>
    <property type="match status" value="1"/>
</dbReference>
<name>A0AA35SXQ0_GEOBA</name>
<dbReference type="InterPro" id="IPR050125">
    <property type="entry name" value="GPCR_opsins"/>
</dbReference>
<gene>
    <name evidence="11" type="ORF">GBAR_LOCUS21215</name>
</gene>
<evidence type="ECO:0000256" key="4">
    <source>
        <dbReference type="ARBA" id="ARBA00023040"/>
    </source>
</evidence>
<feature type="transmembrane region" description="Helical" evidence="9">
    <location>
        <begin position="206"/>
        <end position="231"/>
    </location>
</feature>
<keyword evidence="7 8" id="KW-0807">Transducer</keyword>
<evidence type="ECO:0000256" key="9">
    <source>
        <dbReference type="SAM" id="Phobius"/>
    </source>
</evidence>
<dbReference type="PRINTS" id="PR00237">
    <property type="entry name" value="GPCRRHODOPSN"/>
</dbReference>
<sequence>MAGSSICESVSTNESCVCNSSVLNECLWEPEVPYSIALVVILAFSYIVIFFLAFCWNTFVISVFMKDRYLLQEPSSLFLFLFAVVDVLQTILAIPFYVAAIIGGGWIFGSTDTIREGVCIAVAFLFCMFLFMTVHLLAVIAFDRYLFIVHPLKYRQWMSLPKAVCLVSLVSIVPLILASLPFFGFGRLGYSPVVGVCVFRWEGERPYVITVAAEAMLPIIATVVFTLWTYIHVKRFLNRRHIRQMSIDMTTVKNQRVQRTLTRTFVLLLISQAVCFTPGIITAFVGFFVEYRNIPSTVFVIDFLIIVSSVAINPIIQTLSRSHFRNYLTLLFHKLRCQQRELTPAIEQCIESRTSNGEGCITELSSTSIVNTNQVPFQADNITASTQFIECYDIDPIHGTLV</sequence>
<evidence type="ECO:0000256" key="8">
    <source>
        <dbReference type="RuleBase" id="RU000688"/>
    </source>
</evidence>
<dbReference type="EMBL" id="CASHTH010002972">
    <property type="protein sequence ID" value="CAI8038040.1"/>
    <property type="molecule type" value="Genomic_DNA"/>
</dbReference>
<proteinExistence type="inferred from homology"/>
<dbReference type="GO" id="GO:0004930">
    <property type="term" value="F:G protein-coupled receptor activity"/>
    <property type="evidence" value="ECO:0007669"/>
    <property type="project" value="UniProtKB-KW"/>
</dbReference>
<dbReference type="Pfam" id="PF00001">
    <property type="entry name" value="7tm_1"/>
    <property type="match status" value="1"/>
</dbReference>
<feature type="transmembrane region" description="Helical" evidence="9">
    <location>
        <begin position="36"/>
        <end position="65"/>
    </location>
</feature>
<dbReference type="Proteomes" id="UP001174909">
    <property type="component" value="Unassembled WGS sequence"/>
</dbReference>
<feature type="transmembrane region" description="Helical" evidence="9">
    <location>
        <begin position="294"/>
        <end position="316"/>
    </location>
</feature>
<protein>
    <submittedName>
        <fullName evidence="11">Galanin receptor type 2</fullName>
    </submittedName>
</protein>
<dbReference type="PROSITE" id="PS50262">
    <property type="entry name" value="G_PROTEIN_RECEP_F1_2"/>
    <property type="match status" value="1"/>
</dbReference>
<feature type="transmembrane region" description="Helical" evidence="9">
    <location>
        <begin position="163"/>
        <end position="186"/>
    </location>
</feature>
<dbReference type="PANTHER" id="PTHR24240">
    <property type="entry name" value="OPSIN"/>
    <property type="match status" value="1"/>
</dbReference>
<evidence type="ECO:0000256" key="6">
    <source>
        <dbReference type="ARBA" id="ARBA00023170"/>
    </source>
</evidence>
<feature type="domain" description="G-protein coupled receptors family 1 profile" evidence="10">
    <location>
        <begin position="56"/>
        <end position="317"/>
    </location>
</feature>